<dbReference type="EMBL" id="CP007142">
    <property type="protein sequence ID" value="AJQ93851.1"/>
    <property type="molecule type" value="Genomic_DNA"/>
</dbReference>
<dbReference type="Proteomes" id="UP000032266">
    <property type="component" value="Chromosome"/>
</dbReference>
<reference evidence="3 4" key="1">
    <citation type="submission" date="2014-01" db="EMBL/GenBank/DDBJ databases">
        <title>Full genme sequencing of cellulolytic bacterium Gynuella sunshinyii YC6258T gen. nov., sp. nov.</title>
        <authorList>
            <person name="Khan H."/>
            <person name="Chung E.J."/>
            <person name="Chung Y.R."/>
        </authorList>
    </citation>
    <scope>NUCLEOTIDE SEQUENCE [LARGE SCALE GENOMIC DNA]</scope>
    <source>
        <strain evidence="3 4">YC6258</strain>
    </source>
</reference>
<dbReference type="SUPFAM" id="SSF51905">
    <property type="entry name" value="FAD/NAD(P)-binding domain"/>
    <property type="match status" value="1"/>
</dbReference>
<name>A0A0C5VHW6_9GAMM</name>
<dbReference type="HOGENOM" id="CLU_028028_2_0_6"/>
<evidence type="ECO:0000259" key="2">
    <source>
        <dbReference type="Pfam" id="PF01494"/>
    </source>
</evidence>
<keyword evidence="1" id="KW-0812">Transmembrane</keyword>
<keyword evidence="1" id="KW-1133">Transmembrane helix</keyword>
<dbReference type="STRING" id="1445510.YC6258_01807"/>
<organism evidence="3 4">
    <name type="scientific">Gynuella sunshinyii YC6258</name>
    <dbReference type="NCBI Taxonomy" id="1445510"/>
    <lineage>
        <taxon>Bacteria</taxon>
        <taxon>Pseudomonadati</taxon>
        <taxon>Pseudomonadota</taxon>
        <taxon>Gammaproteobacteria</taxon>
        <taxon>Oceanospirillales</taxon>
        <taxon>Saccharospirillaceae</taxon>
        <taxon>Gynuella</taxon>
    </lineage>
</organism>
<gene>
    <name evidence="3" type="ORF">YC6258_01807</name>
</gene>
<evidence type="ECO:0000313" key="3">
    <source>
        <dbReference type="EMBL" id="AJQ93851.1"/>
    </source>
</evidence>
<dbReference type="PANTHER" id="PTHR43422">
    <property type="entry name" value="THIAMINE THIAZOLE SYNTHASE"/>
    <property type="match status" value="1"/>
</dbReference>
<dbReference type="PANTHER" id="PTHR43422:SF3">
    <property type="entry name" value="THIAMINE THIAZOLE SYNTHASE"/>
    <property type="match status" value="1"/>
</dbReference>
<dbReference type="Gene3D" id="3.50.50.60">
    <property type="entry name" value="FAD/NAD(P)-binding domain"/>
    <property type="match status" value="1"/>
</dbReference>
<keyword evidence="1" id="KW-0472">Membrane</keyword>
<dbReference type="OrthoDB" id="9790035at2"/>
<evidence type="ECO:0000313" key="4">
    <source>
        <dbReference type="Proteomes" id="UP000032266"/>
    </source>
</evidence>
<keyword evidence="4" id="KW-1185">Reference proteome</keyword>
<dbReference type="Pfam" id="PF01494">
    <property type="entry name" value="FAD_binding_3"/>
    <property type="match status" value="1"/>
</dbReference>
<dbReference type="InterPro" id="IPR036188">
    <property type="entry name" value="FAD/NAD-bd_sf"/>
</dbReference>
<proteinExistence type="predicted"/>
<evidence type="ECO:0000256" key="1">
    <source>
        <dbReference type="SAM" id="Phobius"/>
    </source>
</evidence>
<dbReference type="RefSeq" id="WP_044616515.1">
    <property type="nucleotide sequence ID" value="NZ_CP007142.1"/>
</dbReference>
<accession>A0A0C5VHW6</accession>
<dbReference type="GO" id="GO:0071949">
    <property type="term" value="F:FAD binding"/>
    <property type="evidence" value="ECO:0007669"/>
    <property type="project" value="InterPro"/>
</dbReference>
<sequence>MEKFDHAIVIGAGMAGLSSAAVLSAYFNKVTVLDKDCLLPADEGFPNGIRKAVPQGGHIHILLRAGLDVLESVYPGISQTLEARGSVRIQLGVDQQMFEFGEWMPERDLGVYFLSQSRPLLEQVVLEYTEAIANVDIRDRTAVSQVSLPDLHTVSQPTVTLADGEQLTASLIVDAAGNAGPFISRLNAQLVEAVQVDTFPTNIFYSTVHFKKTTDWCGRQENILIIPEPGVGDIGGSLISVEQESWCVSLHGRNGAHPPRTMDEWMEAARALPNDRIWQRIRDAQPVSEVRVFKKPTSTFRRFDLNDHLPAGYLPVGDTITSFNPIYGQGMSVALGHVRVLREQLAQYDDFSGFRSRYLKAACEWSRQAWQRTVSFDTNYRLVEGQEARIGVMRKLTLAQHAKAKADPEFHLKLARQAQMLS</sequence>
<feature type="domain" description="FAD-binding" evidence="2">
    <location>
        <begin position="7"/>
        <end position="347"/>
    </location>
</feature>
<protein>
    <submittedName>
        <fullName evidence="3">2-polyprenyl-6-methoxyphenol hydroxylase and related FAD-dependent oxidoreductase</fullName>
    </submittedName>
</protein>
<feature type="transmembrane region" description="Helical" evidence="1">
    <location>
        <begin position="7"/>
        <end position="27"/>
    </location>
</feature>
<dbReference type="InterPro" id="IPR002938">
    <property type="entry name" value="FAD-bd"/>
</dbReference>
<dbReference type="KEGG" id="gsn:YC6258_01807"/>
<dbReference type="AlphaFoldDB" id="A0A0C5VHW6"/>